<dbReference type="GO" id="GO:0005634">
    <property type="term" value="C:nucleus"/>
    <property type="evidence" value="ECO:0007669"/>
    <property type="project" value="UniProtKB-SubCell"/>
</dbReference>
<protein>
    <recommendedName>
        <fullName evidence="3">H/ACA ribonucleoprotein complex non-core subunit NAF1</fullName>
    </recommendedName>
</protein>
<dbReference type="GO" id="GO:0006364">
    <property type="term" value="P:rRNA processing"/>
    <property type="evidence" value="ECO:0007669"/>
    <property type="project" value="UniProtKB-KW"/>
</dbReference>
<dbReference type="Proteomes" id="UP000092321">
    <property type="component" value="Unassembled WGS sequence"/>
</dbReference>
<evidence type="ECO:0000256" key="2">
    <source>
        <dbReference type="ARBA" id="ARBA00009801"/>
    </source>
</evidence>
<keyword evidence="5" id="KW-0698">rRNA processing</keyword>
<dbReference type="OrthoDB" id="21550at2759"/>
<dbReference type="InterPro" id="IPR009000">
    <property type="entry name" value="Transl_B-barrel_sf"/>
</dbReference>
<keyword evidence="4" id="KW-0690">Ribosome biogenesis</keyword>
<organism evidence="10 11">
    <name type="scientific">Hanseniaspora valbyensis NRRL Y-1626</name>
    <dbReference type="NCBI Taxonomy" id="766949"/>
    <lineage>
        <taxon>Eukaryota</taxon>
        <taxon>Fungi</taxon>
        <taxon>Dikarya</taxon>
        <taxon>Ascomycota</taxon>
        <taxon>Saccharomycotina</taxon>
        <taxon>Saccharomycetes</taxon>
        <taxon>Saccharomycodales</taxon>
        <taxon>Saccharomycodaceae</taxon>
        <taxon>Hanseniaspora</taxon>
    </lineage>
</organism>
<feature type="compositionally biased region" description="Low complexity" evidence="9">
    <location>
        <begin position="62"/>
        <end position="84"/>
    </location>
</feature>
<keyword evidence="7" id="KW-0694">RNA-binding</keyword>
<dbReference type="Gene3D" id="2.40.10.230">
    <property type="entry name" value="Probable tRNA pseudouridine synthase domain"/>
    <property type="match status" value="1"/>
</dbReference>
<comment type="similarity">
    <text evidence="2">Belongs to the NAF1 family.</text>
</comment>
<dbReference type="GO" id="GO:0003723">
    <property type="term" value="F:RNA binding"/>
    <property type="evidence" value="ECO:0007669"/>
    <property type="project" value="UniProtKB-KW"/>
</dbReference>
<proteinExistence type="inferred from homology"/>
<keyword evidence="11" id="KW-1185">Reference proteome</keyword>
<feature type="region of interest" description="Disordered" evidence="9">
    <location>
        <begin position="24"/>
        <end position="96"/>
    </location>
</feature>
<keyword evidence="8" id="KW-0539">Nucleus</keyword>
<dbReference type="SUPFAM" id="SSF50447">
    <property type="entry name" value="Translation proteins"/>
    <property type="match status" value="1"/>
</dbReference>
<evidence type="ECO:0000256" key="9">
    <source>
        <dbReference type="SAM" id="MobiDB-lite"/>
    </source>
</evidence>
<dbReference type="InterPro" id="IPR007504">
    <property type="entry name" value="H/ACA_rnp_Gar1/Naf1"/>
</dbReference>
<dbReference type="AlphaFoldDB" id="A0A1B7TAY6"/>
<evidence type="ECO:0000256" key="5">
    <source>
        <dbReference type="ARBA" id="ARBA00022552"/>
    </source>
</evidence>
<name>A0A1B7TAY6_9ASCO</name>
<feature type="compositionally biased region" description="Acidic residues" evidence="9">
    <location>
        <begin position="85"/>
        <end position="96"/>
    </location>
</feature>
<evidence type="ECO:0000256" key="3">
    <source>
        <dbReference type="ARBA" id="ARBA00021438"/>
    </source>
</evidence>
<dbReference type="EMBL" id="LXPE01000035">
    <property type="protein sequence ID" value="OBA25906.1"/>
    <property type="molecule type" value="Genomic_DNA"/>
</dbReference>
<comment type="subcellular location">
    <subcellularLocation>
        <location evidence="1">Nucleus</location>
    </subcellularLocation>
</comment>
<dbReference type="InterPro" id="IPR040309">
    <property type="entry name" value="Naf1"/>
</dbReference>
<accession>A0A1B7TAY6</accession>
<sequence>MESETKPETAPVIADENDLIKLEDLENVSDLGSDNELYTIDKEEEEDDEEKNKSEYDDEINDSVSLSSDSSESSSNDSSDSSDFSGDDINEDEDEDSVQDLIIKSKNEILNEPIKDISDIRNITIDVKTQKNMKLGKIYKKIKSMKKIIIESDISGNEYIIDTSKAILFTLDLDTDNVKVLGYISELFGPVTHPYYTIAFDEKNIDLFESLELKDPVYVLIDDNFKLIKTSSIKLLKGSDASNFNDEEVDDKDLEFSDDEQEQEWKKQQKQKRSNKKNKQNNNENDDDDSMKNERNKIGKNYVSRGDRRGVKTTNDYDLLKEENLKNMDITKLKVILGPAVLTKEKPVEKKQTNNIQTNSNKTETQTFNAQNPSIATPSFPVQNNNIQQQQQQNMMMAQPLPYQSYNNMPYGFPQQTAYGGIPTMFQQQPFYGQQQLQPQQQYPQYNQQQMYMQQQYYQQTSPQMQQQQPQQQPIDPEQQQILNQLNQLSPEQLKDILEKAQKSQTIGTTADPNIKIRKWNQK</sequence>
<dbReference type="GO" id="GO:0001522">
    <property type="term" value="P:pseudouridine synthesis"/>
    <property type="evidence" value="ECO:0007669"/>
    <property type="project" value="InterPro"/>
</dbReference>
<dbReference type="GO" id="GO:0005732">
    <property type="term" value="C:sno(s)RNA-containing ribonucleoprotein complex"/>
    <property type="evidence" value="ECO:0007669"/>
    <property type="project" value="InterPro"/>
</dbReference>
<evidence type="ECO:0000313" key="10">
    <source>
        <dbReference type="EMBL" id="OBA25906.1"/>
    </source>
</evidence>
<evidence type="ECO:0000256" key="7">
    <source>
        <dbReference type="ARBA" id="ARBA00022884"/>
    </source>
</evidence>
<dbReference type="PANTHER" id="PTHR31633:SF1">
    <property type="entry name" value="H_ACA RIBONUCLEOPROTEIN COMPLEX NON-CORE SUBUNIT NAF1"/>
    <property type="match status" value="1"/>
</dbReference>
<evidence type="ECO:0000256" key="4">
    <source>
        <dbReference type="ARBA" id="ARBA00022517"/>
    </source>
</evidence>
<dbReference type="InterPro" id="IPR038664">
    <property type="entry name" value="Gar1/Naf1_Cbf5-bd_sf"/>
</dbReference>
<dbReference type="PANTHER" id="PTHR31633">
    <property type="entry name" value="H/ACA RIBONUCLEOPROTEIN COMPLEX NON-CORE SUBUNIT NAF1"/>
    <property type="match status" value="1"/>
</dbReference>
<dbReference type="Pfam" id="PF04410">
    <property type="entry name" value="Gar1"/>
    <property type="match status" value="1"/>
</dbReference>
<evidence type="ECO:0000313" key="11">
    <source>
        <dbReference type="Proteomes" id="UP000092321"/>
    </source>
</evidence>
<feature type="compositionally biased region" description="Basic residues" evidence="9">
    <location>
        <begin position="268"/>
        <end position="279"/>
    </location>
</feature>
<comment type="caution">
    <text evidence="10">The sequence shown here is derived from an EMBL/GenBank/DDBJ whole genome shotgun (WGS) entry which is preliminary data.</text>
</comment>
<gene>
    <name evidence="10" type="ORF">HANVADRAFT_53577</name>
</gene>
<evidence type="ECO:0000256" key="6">
    <source>
        <dbReference type="ARBA" id="ARBA00022553"/>
    </source>
</evidence>
<keyword evidence="6" id="KW-0597">Phosphoprotein</keyword>
<evidence type="ECO:0000256" key="1">
    <source>
        <dbReference type="ARBA" id="ARBA00004123"/>
    </source>
</evidence>
<evidence type="ECO:0000256" key="8">
    <source>
        <dbReference type="ARBA" id="ARBA00023242"/>
    </source>
</evidence>
<feature type="region of interest" description="Disordered" evidence="9">
    <location>
        <begin position="254"/>
        <end position="311"/>
    </location>
</feature>
<reference evidence="11" key="1">
    <citation type="journal article" date="2016" name="Proc. Natl. Acad. Sci. U.S.A.">
        <title>Comparative genomics of biotechnologically important yeasts.</title>
        <authorList>
            <person name="Riley R."/>
            <person name="Haridas S."/>
            <person name="Wolfe K.H."/>
            <person name="Lopes M.R."/>
            <person name="Hittinger C.T."/>
            <person name="Goeker M."/>
            <person name="Salamov A.A."/>
            <person name="Wisecaver J.H."/>
            <person name="Long T.M."/>
            <person name="Calvey C.H."/>
            <person name="Aerts A.L."/>
            <person name="Barry K.W."/>
            <person name="Choi C."/>
            <person name="Clum A."/>
            <person name="Coughlan A.Y."/>
            <person name="Deshpande S."/>
            <person name="Douglass A.P."/>
            <person name="Hanson S.J."/>
            <person name="Klenk H.-P."/>
            <person name="LaButti K.M."/>
            <person name="Lapidus A."/>
            <person name="Lindquist E.A."/>
            <person name="Lipzen A.M."/>
            <person name="Meier-Kolthoff J.P."/>
            <person name="Ohm R.A."/>
            <person name="Otillar R.P."/>
            <person name="Pangilinan J.L."/>
            <person name="Peng Y."/>
            <person name="Rokas A."/>
            <person name="Rosa C.A."/>
            <person name="Scheuner C."/>
            <person name="Sibirny A.A."/>
            <person name="Slot J.C."/>
            <person name="Stielow J.B."/>
            <person name="Sun H."/>
            <person name="Kurtzman C.P."/>
            <person name="Blackwell M."/>
            <person name="Grigoriev I.V."/>
            <person name="Jeffries T.W."/>
        </authorList>
    </citation>
    <scope>NUCLEOTIDE SEQUENCE [LARGE SCALE GENOMIC DNA]</scope>
    <source>
        <strain evidence="11">NRRL Y-1626</strain>
    </source>
</reference>
<dbReference type="GO" id="GO:0000493">
    <property type="term" value="P:box H/ACA snoRNP assembly"/>
    <property type="evidence" value="ECO:0007669"/>
    <property type="project" value="InterPro"/>
</dbReference>